<reference evidence="2" key="1">
    <citation type="journal article" date="2020" name="Nature">
        <title>Giant virus diversity and host interactions through global metagenomics.</title>
        <authorList>
            <person name="Schulz F."/>
            <person name="Roux S."/>
            <person name="Paez-Espino D."/>
            <person name="Jungbluth S."/>
            <person name="Walsh D.A."/>
            <person name="Denef V.J."/>
            <person name="McMahon K.D."/>
            <person name="Konstantinidis K.T."/>
            <person name="Eloe-Fadrosh E.A."/>
            <person name="Kyrpides N.C."/>
            <person name="Woyke T."/>
        </authorList>
    </citation>
    <scope>NUCLEOTIDE SEQUENCE</scope>
    <source>
        <strain evidence="2">GVMAG-M-3300020192-26</strain>
    </source>
</reference>
<feature type="compositionally biased region" description="Basic and acidic residues" evidence="1">
    <location>
        <begin position="33"/>
        <end position="44"/>
    </location>
</feature>
<dbReference type="EMBL" id="MN739353">
    <property type="protein sequence ID" value="QHT00195.1"/>
    <property type="molecule type" value="Genomic_DNA"/>
</dbReference>
<feature type="region of interest" description="Disordered" evidence="1">
    <location>
        <begin position="1"/>
        <end position="46"/>
    </location>
</feature>
<dbReference type="AlphaFoldDB" id="A0A6C0C8Y4"/>
<organism evidence="2">
    <name type="scientific">viral metagenome</name>
    <dbReference type="NCBI Taxonomy" id="1070528"/>
    <lineage>
        <taxon>unclassified sequences</taxon>
        <taxon>metagenomes</taxon>
        <taxon>organismal metagenomes</taxon>
    </lineage>
</organism>
<accession>A0A6C0C8Y4</accession>
<evidence type="ECO:0000313" key="2">
    <source>
        <dbReference type="EMBL" id="QHT00195.1"/>
    </source>
</evidence>
<sequence>MSEKKFNPNKKKANPKLNYTEPGKSTRTKKKKPIDERIGRENGRSHKKTCTESIGYKICDPTLLKSVKRNAIQSEIETGLDPAIPYRSKTSSYGCRVCHIEKSSYINPEIHSRCKRICGSIKPFLTKEDVETTKNVEDVKVNRFWKISPAQDHLLVFTEYCDPNSRSRICLRSPFGGESDEPYRIDVTKVKI</sequence>
<protein>
    <submittedName>
        <fullName evidence="2">Uncharacterized protein</fullName>
    </submittedName>
</protein>
<evidence type="ECO:0000256" key="1">
    <source>
        <dbReference type="SAM" id="MobiDB-lite"/>
    </source>
</evidence>
<proteinExistence type="predicted"/>
<name>A0A6C0C8Y4_9ZZZZ</name>